<dbReference type="KEGG" id="mgel:G5B37_03505"/>
<evidence type="ECO:0000256" key="1">
    <source>
        <dbReference type="ARBA" id="ARBA00022649"/>
    </source>
</evidence>
<dbReference type="Proteomes" id="UP000505306">
    <property type="component" value="Chromosome"/>
</dbReference>
<proteinExistence type="predicted"/>
<accession>A0A6G6GJE0</accession>
<evidence type="ECO:0000313" key="2">
    <source>
        <dbReference type="EMBL" id="QIE58658.1"/>
    </source>
</evidence>
<reference evidence="2 3" key="1">
    <citation type="submission" date="2020-02" db="EMBL/GenBank/DDBJ databases">
        <title>Complete genome sequence of Flavobacteriaceae bacterium.</title>
        <authorList>
            <person name="Kim S.-J."/>
            <person name="Kim Y.-S."/>
            <person name="Kim K.-H."/>
        </authorList>
    </citation>
    <scope>NUCLEOTIDE SEQUENCE [LARGE SCALE GENOMIC DNA]</scope>
    <source>
        <strain evidence="2 3">RR4-40</strain>
    </source>
</reference>
<dbReference type="InterPro" id="IPR035093">
    <property type="entry name" value="RelE/ParE_toxin_dom_sf"/>
</dbReference>
<dbReference type="Gene3D" id="3.30.2310.20">
    <property type="entry name" value="RelE-like"/>
    <property type="match status" value="1"/>
</dbReference>
<evidence type="ECO:0000313" key="3">
    <source>
        <dbReference type="Proteomes" id="UP000505306"/>
    </source>
</evidence>
<protein>
    <submittedName>
        <fullName evidence="2">Type II toxin-antitoxin system RelE/ParE family toxin</fullName>
    </submittedName>
</protein>
<dbReference type="Pfam" id="PF05016">
    <property type="entry name" value="ParE_toxin"/>
    <property type="match status" value="1"/>
</dbReference>
<dbReference type="AlphaFoldDB" id="A0A6G6GJE0"/>
<sequence length="101" mass="11792">MNVVFSELAEQKLIKLSDYLLSEWNVKVRNNFIKKLKSKIEQISKQPNSCPESSEHIGLFKCVVTKQTTFYYKIDLESNSIVVLTLFDTRQDPNELHNQVK</sequence>
<organism evidence="2 3">
    <name type="scientific">Rasiella rasia</name>
    <dbReference type="NCBI Taxonomy" id="2744027"/>
    <lineage>
        <taxon>Bacteria</taxon>
        <taxon>Pseudomonadati</taxon>
        <taxon>Bacteroidota</taxon>
        <taxon>Flavobacteriia</taxon>
        <taxon>Flavobacteriales</taxon>
        <taxon>Flavobacteriaceae</taxon>
        <taxon>Rasiella</taxon>
    </lineage>
</organism>
<keyword evidence="1" id="KW-1277">Toxin-antitoxin system</keyword>
<dbReference type="RefSeq" id="WP_164678691.1">
    <property type="nucleotide sequence ID" value="NZ_CP049057.1"/>
</dbReference>
<dbReference type="EMBL" id="CP049057">
    <property type="protein sequence ID" value="QIE58658.1"/>
    <property type="molecule type" value="Genomic_DNA"/>
</dbReference>
<name>A0A6G6GJE0_9FLAO</name>
<keyword evidence="3" id="KW-1185">Reference proteome</keyword>
<dbReference type="InterPro" id="IPR007712">
    <property type="entry name" value="RelE/ParE_toxin"/>
</dbReference>
<gene>
    <name evidence="2" type="ORF">G5B37_03505</name>
</gene>